<dbReference type="Gene3D" id="3.40.190.10">
    <property type="entry name" value="Periplasmic binding protein-like II"/>
    <property type="match status" value="1"/>
</dbReference>
<dbReference type="eggNOG" id="COG1653">
    <property type="taxonomic scope" value="Bacteria"/>
</dbReference>
<sequence>MNRSLRWGCLLAALLLPAGCGGPSASDAGRTAPAATPSPVTLRIMLPGDRAADYDLVLKEAQRRLAGTLNVSLDIKFVPWNDFGRVSEVALASGEEIDLVFDAPWLHLSEMISNGYYEPLDVLLEKYGETILAKRPRPMWEANRYGGKIMAIPLGVSYTMGHSYFVRKDLREKLGVPPIQSYEELIRFAYLLKQKEPGIVPLIAAGNTSQQLYSQAAFRHYDDAQEQIRPTQALGSSLMLYYQRNDGKVHNLFREKDSPVRDWIREARRLYVDGVMHQNVLGIKDFQDPGFSGEVAIFPAGSFSVDEGNQEKLKRHAAGGELESVTFYQDILKANLSNFAQWNFIAVPVTSKHKEEAIQFLNWANEKDNYDLLAYGLPGVHWESVGTDRYRTLKSGYQQFPYVWLWNPDDDRVPATDDRTEALDWFIRRAEHFTPDLLTGFQFDGTPVQNELNAYARIEAEYYTPLFNGVLDPEEAWPRFEAEAGVLLEAIGSEQQRQIDAFLRNKRR</sequence>
<evidence type="ECO:0000313" key="3">
    <source>
        <dbReference type="EMBL" id="KEQ24141.1"/>
    </source>
</evidence>
<dbReference type="InterPro" id="IPR006059">
    <property type="entry name" value="SBP"/>
</dbReference>
<comment type="caution">
    <text evidence="3">The sequence shown here is derived from an EMBL/GenBank/DDBJ whole genome shotgun (WGS) entry which is preliminary data.</text>
</comment>
<accession>A0A081P0B8</accession>
<keyword evidence="4" id="KW-1185">Reference proteome</keyword>
<reference evidence="3 4" key="1">
    <citation type="submission" date="2014-06" db="EMBL/GenBank/DDBJ databases">
        <title>Draft genome sequence of Paenibacillus sp. MSt1.</title>
        <authorList>
            <person name="Aw Y.K."/>
            <person name="Ong K.S."/>
            <person name="Gan H.M."/>
            <person name="Lee S.M."/>
        </authorList>
    </citation>
    <scope>NUCLEOTIDE SEQUENCE [LARGE SCALE GENOMIC DNA]</scope>
    <source>
        <strain evidence="3 4">MSt1</strain>
    </source>
</reference>
<dbReference type="InterPro" id="IPR050490">
    <property type="entry name" value="Bact_solute-bd_prot1"/>
</dbReference>
<dbReference type="Pfam" id="PF12010">
    <property type="entry name" value="DUF3502"/>
    <property type="match status" value="1"/>
</dbReference>
<dbReference type="EMBL" id="JNVM01000017">
    <property type="protein sequence ID" value="KEQ24141.1"/>
    <property type="molecule type" value="Genomic_DNA"/>
</dbReference>
<feature type="chain" id="PRO_5001761197" evidence="1">
    <location>
        <begin position="26"/>
        <end position="508"/>
    </location>
</feature>
<organism evidence="3 4">
    <name type="scientific">Paenibacillus tyrfis</name>
    <dbReference type="NCBI Taxonomy" id="1501230"/>
    <lineage>
        <taxon>Bacteria</taxon>
        <taxon>Bacillati</taxon>
        <taxon>Bacillota</taxon>
        <taxon>Bacilli</taxon>
        <taxon>Bacillales</taxon>
        <taxon>Paenibacillaceae</taxon>
        <taxon>Paenibacillus</taxon>
    </lineage>
</organism>
<keyword evidence="1" id="KW-0732">Signal</keyword>
<dbReference type="PANTHER" id="PTHR43649">
    <property type="entry name" value="ARABINOSE-BINDING PROTEIN-RELATED"/>
    <property type="match status" value="1"/>
</dbReference>
<proteinExistence type="predicted"/>
<dbReference type="AlphaFoldDB" id="A0A081P0B8"/>
<dbReference type="Proteomes" id="UP000028123">
    <property type="component" value="Unassembled WGS sequence"/>
</dbReference>
<dbReference type="Pfam" id="PF01547">
    <property type="entry name" value="SBP_bac_1"/>
    <property type="match status" value="1"/>
</dbReference>
<dbReference type="InterPro" id="IPR022627">
    <property type="entry name" value="DUF3502"/>
</dbReference>
<evidence type="ECO:0000313" key="4">
    <source>
        <dbReference type="Proteomes" id="UP000028123"/>
    </source>
</evidence>
<feature type="domain" description="DUF3502" evidence="2">
    <location>
        <begin position="438"/>
        <end position="503"/>
    </location>
</feature>
<evidence type="ECO:0000259" key="2">
    <source>
        <dbReference type="Pfam" id="PF12010"/>
    </source>
</evidence>
<feature type="signal peptide" evidence="1">
    <location>
        <begin position="1"/>
        <end position="25"/>
    </location>
</feature>
<name>A0A081P0B8_9BACL</name>
<gene>
    <name evidence="3" type="ORF">ET33_10580</name>
</gene>
<protein>
    <submittedName>
        <fullName evidence="3">ABC transporter substrate-binding protein</fullName>
    </submittedName>
</protein>
<evidence type="ECO:0000256" key="1">
    <source>
        <dbReference type="SAM" id="SignalP"/>
    </source>
</evidence>
<dbReference type="OrthoDB" id="4349943at2"/>
<dbReference type="SUPFAM" id="SSF53850">
    <property type="entry name" value="Periplasmic binding protein-like II"/>
    <property type="match status" value="1"/>
</dbReference>
<dbReference type="RefSeq" id="WP_036686358.1">
    <property type="nucleotide sequence ID" value="NZ_JNVM01000017.1"/>
</dbReference>
<dbReference type="PANTHER" id="PTHR43649:SF12">
    <property type="entry name" value="DIACETYLCHITOBIOSE BINDING PROTEIN DASA"/>
    <property type="match status" value="1"/>
</dbReference>